<dbReference type="STRING" id="411945.GA0061102_102478"/>
<dbReference type="PANTHER" id="PTHR43132">
    <property type="entry name" value="ARSENICAL RESISTANCE OPERON REPRESSOR ARSR-RELATED"/>
    <property type="match status" value="1"/>
</dbReference>
<protein>
    <submittedName>
        <fullName evidence="5">Transcriptional regulator, ArsR family</fullName>
    </submittedName>
</protein>
<dbReference type="InterPro" id="IPR001845">
    <property type="entry name" value="HTH_ArsR_DNA-bd_dom"/>
</dbReference>
<dbReference type="PROSITE" id="PS50987">
    <property type="entry name" value="HTH_ARSR_2"/>
    <property type="match status" value="1"/>
</dbReference>
<evidence type="ECO:0000313" key="5">
    <source>
        <dbReference type="EMBL" id="SCB36168.1"/>
    </source>
</evidence>
<dbReference type="InterPro" id="IPR036390">
    <property type="entry name" value="WH_DNA-bd_sf"/>
</dbReference>
<gene>
    <name evidence="5" type="ORF">GA0061102_102478</name>
</gene>
<accession>A0A1C3W8P5</accession>
<name>A0A1C3W8P5_9HYPH</name>
<feature type="domain" description="HTH arsR-type" evidence="4">
    <location>
        <begin position="19"/>
        <end position="111"/>
    </location>
</feature>
<dbReference type="NCBIfam" id="NF040642">
    <property type="entry name" value="sulf_sens_BigR"/>
    <property type="match status" value="1"/>
</dbReference>
<evidence type="ECO:0000256" key="1">
    <source>
        <dbReference type="ARBA" id="ARBA00023015"/>
    </source>
</evidence>
<dbReference type="PRINTS" id="PR00778">
    <property type="entry name" value="HTHARSR"/>
</dbReference>
<dbReference type="CDD" id="cd00090">
    <property type="entry name" value="HTH_ARSR"/>
    <property type="match status" value="1"/>
</dbReference>
<reference evidence="6" key="1">
    <citation type="submission" date="2016-08" db="EMBL/GenBank/DDBJ databases">
        <authorList>
            <person name="Varghese N."/>
            <person name="Submissions Spin"/>
        </authorList>
    </citation>
    <scope>NUCLEOTIDE SEQUENCE [LARGE SCALE GENOMIC DNA]</scope>
    <source>
        <strain evidence="6">HAMBI 2971</strain>
    </source>
</reference>
<keyword evidence="2" id="KW-0238">DNA-binding</keyword>
<keyword evidence="1" id="KW-0805">Transcription regulation</keyword>
<dbReference type="AlphaFoldDB" id="A0A1C3W8P5"/>
<dbReference type="Proteomes" id="UP000199435">
    <property type="component" value="Unassembled WGS sequence"/>
</dbReference>
<dbReference type="PANTHER" id="PTHR43132:SF2">
    <property type="entry name" value="ARSENICAL RESISTANCE OPERON REPRESSOR ARSR-RELATED"/>
    <property type="match status" value="1"/>
</dbReference>
<dbReference type="SMART" id="SM00418">
    <property type="entry name" value="HTH_ARSR"/>
    <property type="match status" value="1"/>
</dbReference>
<dbReference type="InterPro" id="IPR051011">
    <property type="entry name" value="Metal_resp_trans_reg"/>
</dbReference>
<dbReference type="OrthoDB" id="194599at2"/>
<dbReference type="InterPro" id="IPR036388">
    <property type="entry name" value="WH-like_DNA-bd_sf"/>
</dbReference>
<dbReference type="GO" id="GO:0003700">
    <property type="term" value="F:DNA-binding transcription factor activity"/>
    <property type="evidence" value="ECO:0007669"/>
    <property type="project" value="InterPro"/>
</dbReference>
<dbReference type="NCBIfam" id="NF033788">
    <property type="entry name" value="HTH_metalloreg"/>
    <property type="match status" value="1"/>
</dbReference>
<evidence type="ECO:0000313" key="6">
    <source>
        <dbReference type="Proteomes" id="UP000199435"/>
    </source>
</evidence>
<dbReference type="GO" id="GO:0003677">
    <property type="term" value="F:DNA binding"/>
    <property type="evidence" value="ECO:0007669"/>
    <property type="project" value="UniProtKB-KW"/>
</dbReference>
<evidence type="ECO:0000259" key="4">
    <source>
        <dbReference type="PROSITE" id="PS50987"/>
    </source>
</evidence>
<dbReference type="EMBL" id="FMAH01000024">
    <property type="protein sequence ID" value="SCB36168.1"/>
    <property type="molecule type" value="Genomic_DNA"/>
</dbReference>
<keyword evidence="6" id="KW-1185">Reference proteome</keyword>
<dbReference type="Gene3D" id="1.10.10.10">
    <property type="entry name" value="Winged helix-like DNA-binding domain superfamily/Winged helix DNA-binding domain"/>
    <property type="match status" value="1"/>
</dbReference>
<dbReference type="InterPro" id="IPR011991">
    <property type="entry name" value="ArsR-like_HTH"/>
</dbReference>
<dbReference type="Pfam" id="PF01022">
    <property type="entry name" value="HTH_5"/>
    <property type="match status" value="1"/>
</dbReference>
<organism evidence="5 6">
    <name type="scientific">Rhizobium miluonense</name>
    <dbReference type="NCBI Taxonomy" id="411945"/>
    <lineage>
        <taxon>Bacteria</taxon>
        <taxon>Pseudomonadati</taxon>
        <taxon>Pseudomonadota</taxon>
        <taxon>Alphaproteobacteria</taxon>
        <taxon>Hyphomicrobiales</taxon>
        <taxon>Rhizobiaceae</taxon>
        <taxon>Rhizobium/Agrobacterium group</taxon>
        <taxon>Rhizobium</taxon>
    </lineage>
</organism>
<evidence type="ECO:0000256" key="2">
    <source>
        <dbReference type="ARBA" id="ARBA00023125"/>
    </source>
</evidence>
<evidence type="ECO:0000256" key="3">
    <source>
        <dbReference type="ARBA" id="ARBA00023163"/>
    </source>
</evidence>
<proteinExistence type="predicted"/>
<sequence length="111" mass="12523">MVKSQDILDLIRVDADPAALHEKAGEVSELLRTLAHPIRLMLVCTLVKGEYSVSELEEKLDIHQPSLSQQLSVLREAEIVETRRDGKQIYYRLTEEKAAKLVGALYTIFCA</sequence>
<dbReference type="RefSeq" id="WP_092852151.1">
    <property type="nucleotide sequence ID" value="NZ_FMAH01000024.1"/>
</dbReference>
<keyword evidence="3" id="KW-0804">Transcription</keyword>
<dbReference type="SUPFAM" id="SSF46785">
    <property type="entry name" value="Winged helix' DNA-binding domain"/>
    <property type="match status" value="1"/>
</dbReference>